<name>A0ABR0GRE9_9PEZI</name>
<dbReference type="RefSeq" id="XP_062747305.1">
    <property type="nucleotide sequence ID" value="XM_062884373.1"/>
</dbReference>
<evidence type="ECO:0000313" key="3">
    <source>
        <dbReference type="Proteomes" id="UP001323405"/>
    </source>
</evidence>
<protein>
    <recommendedName>
        <fullName evidence="1">SGNH hydrolase-type esterase domain-containing protein</fullName>
    </recommendedName>
</protein>
<dbReference type="InterPro" id="IPR051532">
    <property type="entry name" value="Ester_Hydrolysis_Enzymes"/>
</dbReference>
<feature type="domain" description="SGNH hydrolase-type esterase" evidence="1">
    <location>
        <begin position="127"/>
        <end position="308"/>
    </location>
</feature>
<reference evidence="2 3" key="1">
    <citation type="journal article" date="2023" name="bioRxiv">
        <title>High-quality genome assemblies of four members of thePodospora anserinaspecies complex.</title>
        <authorList>
            <person name="Ament-Velasquez S.L."/>
            <person name="Vogan A.A."/>
            <person name="Wallerman O."/>
            <person name="Hartmann F."/>
            <person name="Gautier V."/>
            <person name="Silar P."/>
            <person name="Giraud T."/>
            <person name="Johannesson H."/>
        </authorList>
    </citation>
    <scope>NUCLEOTIDE SEQUENCE [LARGE SCALE GENOMIC DNA]</scope>
    <source>
        <strain evidence="2 3">CBS 415.72m</strain>
    </source>
</reference>
<dbReference type="Pfam" id="PF13472">
    <property type="entry name" value="Lipase_GDSL_2"/>
    <property type="match status" value="1"/>
</dbReference>
<dbReference type="PANTHER" id="PTHR30383:SF2">
    <property type="entry name" value="CELLULOSE-BINDING PROTEIN"/>
    <property type="match status" value="1"/>
</dbReference>
<dbReference type="PANTHER" id="PTHR30383">
    <property type="entry name" value="THIOESTERASE 1/PROTEASE 1/LYSOPHOSPHOLIPASE L1"/>
    <property type="match status" value="1"/>
</dbReference>
<dbReference type="CDD" id="cd01833">
    <property type="entry name" value="XynB_like"/>
    <property type="match status" value="1"/>
</dbReference>
<evidence type="ECO:0000259" key="1">
    <source>
        <dbReference type="Pfam" id="PF13472"/>
    </source>
</evidence>
<sequence length="339" mass="37724">MSRWLTTRLKRRVGMGDVESTIYENEARCNESSFGLLTFELIISDKVLRINIAVLFADPGYLPPGKQSIAIPPRAVLSPLPLFNHPNPTNRPPFTMKPSTITALLLPCVLSLSLPRQSHKTVRWMPLGDSITDYGCWRAWIYLRLQNDPDLYDSVDLVGSERAGEICDDSEFDRDHEGHPGFPAIQMANEGRVSEWLAMNPADVVTMHLGTVDIVRGKPRTEDLLRAYSTLVEQMRGRNPNMRIIVAQIIPLGLSAEKNEQVKDLNKAIPAWAASQNTTSSPIWVVDLFTGFDAEVDLYDGIHASSSGIQKIADGFYPALLTAIRYVQMSRGGAEFSVL</sequence>
<accession>A0ABR0GRE9</accession>
<keyword evidence="3" id="KW-1185">Reference proteome</keyword>
<dbReference type="Gene3D" id="3.40.50.1110">
    <property type="entry name" value="SGNH hydrolase"/>
    <property type="match status" value="1"/>
</dbReference>
<dbReference type="SUPFAM" id="SSF52266">
    <property type="entry name" value="SGNH hydrolase"/>
    <property type="match status" value="1"/>
</dbReference>
<dbReference type="InterPro" id="IPR013830">
    <property type="entry name" value="SGNH_hydro"/>
</dbReference>
<dbReference type="GeneID" id="87904280"/>
<evidence type="ECO:0000313" key="2">
    <source>
        <dbReference type="EMBL" id="KAK4658333.1"/>
    </source>
</evidence>
<comment type="caution">
    <text evidence="2">The sequence shown here is derived from an EMBL/GenBank/DDBJ whole genome shotgun (WGS) entry which is preliminary data.</text>
</comment>
<gene>
    <name evidence="2" type="ORF">QC762_100045</name>
</gene>
<dbReference type="EMBL" id="JAFFHA010000002">
    <property type="protein sequence ID" value="KAK4658333.1"/>
    <property type="molecule type" value="Genomic_DNA"/>
</dbReference>
<proteinExistence type="predicted"/>
<dbReference type="Proteomes" id="UP001323405">
    <property type="component" value="Unassembled WGS sequence"/>
</dbReference>
<dbReference type="InterPro" id="IPR036514">
    <property type="entry name" value="SGNH_hydro_sf"/>
</dbReference>
<organism evidence="2 3">
    <name type="scientific">Podospora pseudocomata</name>
    <dbReference type="NCBI Taxonomy" id="2093779"/>
    <lineage>
        <taxon>Eukaryota</taxon>
        <taxon>Fungi</taxon>
        <taxon>Dikarya</taxon>
        <taxon>Ascomycota</taxon>
        <taxon>Pezizomycotina</taxon>
        <taxon>Sordariomycetes</taxon>
        <taxon>Sordariomycetidae</taxon>
        <taxon>Sordariales</taxon>
        <taxon>Podosporaceae</taxon>
        <taxon>Podospora</taxon>
    </lineage>
</organism>